<comment type="caution">
    <text evidence="2">The sequence shown here is derived from an EMBL/GenBank/DDBJ whole genome shotgun (WGS) entry which is preliminary data.</text>
</comment>
<feature type="region of interest" description="Disordered" evidence="1">
    <location>
        <begin position="92"/>
        <end position="111"/>
    </location>
</feature>
<name>A0A8S1NID1_PARPR</name>
<dbReference type="AlphaFoldDB" id="A0A8S1NID1"/>
<evidence type="ECO:0000256" key="1">
    <source>
        <dbReference type="SAM" id="MobiDB-lite"/>
    </source>
</evidence>
<keyword evidence="3" id="KW-1185">Reference proteome</keyword>
<feature type="region of interest" description="Disordered" evidence="1">
    <location>
        <begin position="119"/>
        <end position="175"/>
    </location>
</feature>
<dbReference type="EMBL" id="CAJJDM010000079">
    <property type="protein sequence ID" value="CAD8086454.1"/>
    <property type="molecule type" value="Genomic_DNA"/>
</dbReference>
<gene>
    <name evidence="2" type="ORF">PPRIM_AZ9-3.1.T0760216</name>
</gene>
<protein>
    <submittedName>
        <fullName evidence="2">Uncharacterized protein</fullName>
    </submittedName>
</protein>
<reference evidence="2" key="1">
    <citation type="submission" date="2021-01" db="EMBL/GenBank/DDBJ databases">
        <authorList>
            <consortium name="Genoscope - CEA"/>
            <person name="William W."/>
        </authorList>
    </citation>
    <scope>NUCLEOTIDE SEQUENCE</scope>
</reference>
<evidence type="ECO:0000313" key="3">
    <source>
        <dbReference type="Proteomes" id="UP000688137"/>
    </source>
</evidence>
<proteinExistence type="predicted"/>
<organism evidence="2 3">
    <name type="scientific">Paramecium primaurelia</name>
    <dbReference type="NCBI Taxonomy" id="5886"/>
    <lineage>
        <taxon>Eukaryota</taxon>
        <taxon>Sar</taxon>
        <taxon>Alveolata</taxon>
        <taxon>Ciliophora</taxon>
        <taxon>Intramacronucleata</taxon>
        <taxon>Oligohymenophorea</taxon>
        <taxon>Peniculida</taxon>
        <taxon>Parameciidae</taxon>
        <taxon>Paramecium</taxon>
    </lineage>
</organism>
<feature type="compositionally biased region" description="Basic residues" evidence="1">
    <location>
        <begin position="98"/>
        <end position="111"/>
    </location>
</feature>
<dbReference type="OMA" id="KDINYRR"/>
<sequence length="260" mass="30642">MGNGCSGQREMTERSETLRQPSITLTKLIEQDKLISIVPTSQLTQIEIPNALLPSPSRQSISFESMMTSKVRVPSEESQFQNQFTQIKEVRLTNNQSHRPKIQVPQRKHKKQEIYEIEHQYHSSSPKKQKNRKQISPLENQQQQQQQQQYYDYKKTNKSNRKKSTSNQQKMKQFNEIEIISRRKYSDLPSRTEKTQVKRKISNSIDDHNFIIGTDCISKVKSYTPSPILKRKESDCETNSFQKKMVRFKDINYRRPGFVN</sequence>
<dbReference type="Proteomes" id="UP000688137">
    <property type="component" value="Unassembled WGS sequence"/>
</dbReference>
<accession>A0A8S1NID1</accession>
<evidence type="ECO:0000313" key="2">
    <source>
        <dbReference type="EMBL" id="CAD8086454.1"/>
    </source>
</evidence>